<dbReference type="Pfam" id="PF00899">
    <property type="entry name" value="ThiF"/>
    <property type="match status" value="1"/>
</dbReference>
<evidence type="ECO:0000259" key="1">
    <source>
        <dbReference type="Pfam" id="PF00899"/>
    </source>
</evidence>
<sequence>MNLNYDFFNASKLILLQHSRIEFWVVGMGGTGSWLATSVVRLACSLSNTGKEVQVTFVDHDVVEEANVLRQCFCYKEIGLLKAQTLALRYSIAWGMEIKAITKRFHPKMVQAGYKTLSIIIGCVDNASARKSLSQVLKHNDYNSNQAPSIWYLDCGNSKSSGQVLLGSNLSNAPQDYSFGPLGCSQIPSPTIQHPELLVPLPEELEDNNLSCEQMVLLNTQSLSINQQVAAVATDYLVQLTTGELKRFATYFDSASTSMRSLYLTEESVFKAIQTL</sequence>
<accession>A0ABR8GKB1</accession>
<dbReference type="InterPro" id="IPR035985">
    <property type="entry name" value="Ubiquitin-activating_enz"/>
</dbReference>
<dbReference type="InterPro" id="IPR000594">
    <property type="entry name" value="ThiF_NAD_FAD-bd"/>
</dbReference>
<keyword evidence="2" id="KW-0548">Nucleotidyltransferase</keyword>
<dbReference type="SUPFAM" id="SSF69572">
    <property type="entry name" value="Activating enzymes of the ubiquitin-like proteins"/>
    <property type="match status" value="1"/>
</dbReference>
<dbReference type="EMBL" id="JACJTA010000006">
    <property type="protein sequence ID" value="MBD2603827.1"/>
    <property type="molecule type" value="Genomic_DNA"/>
</dbReference>
<proteinExistence type="predicted"/>
<organism evidence="2 3">
    <name type="scientific">Scytonema hofmannii FACHB-248</name>
    <dbReference type="NCBI Taxonomy" id="1842502"/>
    <lineage>
        <taxon>Bacteria</taxon>
        <taxon>Bacillati</taxon>
        <taxon>Cyanobacteriota</taxon>
        <taxon>Cyanophyceae</taxon>
        <taxon>Nostocales</taxon>
        <taxon>Scytonemataceae</taxon>
        <taxon>Scytonema</taxon>
    </lineage>
</organism>
<feature type="domain" description="THIF-type NAD/FAD binding fold" evidence="1">
    <location>
        <begin position="20"/>
        <end position="139"/>
    </location>
</feature>
<protein>
    <submittedName>
        <fullName evidence="2">ThiF family adenylyltransferase</fullName>
    </submittedName>
</protein>
<dbReference type="Proteomes" id="UP000660380">
    <property type="component" value="Unassembled WGS sequence"/>
</dbReference>
<keyword evidence="2" id="KW-0808">Transferase</keyword>
<evidence type="ECO:0000313" key="2">
    <source>
        <dbReference type="EMBL" id="MBD2603827.1"/>
    </source>
</evidence>
<keyword evidence="3" id="KW-1185">Reference proteome</keyword>
<gene>
    <name evidence="2" type="ORF">H6G81_04585</name>
</gene>
<dbReference type="InterPro" id="IPR045886">
    <property type="entry name" value="ThiF/MoeB/HesA"/>
</dbReference>
<comment type="caution">
    <text evidence="2">The sequence shown here is derived from an EMBL/GenBank/DDBJ whole genome shotgun (WGS) entry which is preliminary data.</text>
</comment>
<dbReference type="GO" id="GO:0016779">
    <property type="term" value="F:nucleotidyltransferase activity"/>
    <property type="evidence" value="ECO:0007669"/>
    <property type="project" value="UniProtKB-KW"/>
</dbReference>
<dbReference type="PANTHER" id="PTHR43267">
    <property type="entry name" value="TRNA THREONYLCARBAMOYLADENOSINE DEHYDRATASE"/>
    <property type="match status" value="1"/>
</dbReference>
<dbReference type="Gene3D" id="3.40.50.720">
    <property type="entry name" value="NAD(P)-binding Rossmann-like Domain"/>
    <property type="match status" value="1"/>
</dbReference>
<reference evidence="2 3" key="1">
    <citation type="journal article" date="2020" name="ISME J.">
        <title>Comparative genomics reveals insights into cyanobacterial evolution and habitat adaptation.</title>
        <authorList>
            <person name="Chen M.Y."/>
            <person name="Teng W.K."/>
            <person name="Zhao L."/>
            <person name="Hu C.X."/>
            <person name="Zhou Y.K."/>
            <person name="Han B.P."/>
            <person name="Song L.R."/>
            <person name="Shu W.S."/>
        </authorList>
    </citation>
    <scope>NUCLEOTIDE SEQUENCE [LARGE SCALE GENOMIC DNA]</scope>
    <source>
        <strain evidence="2 3">FACHB-248</strain>
    </source>
</reference>
<evidence type="ECO:0000313" key="3">
    <source>
        <dbReference type="Proteomes" id="UP000660380"/>
    </source>
</evidence>
<name>A0ABR8GKB1_9CYAN</name>
<dbReference type="RefSeq" id="WP_029630457.1">
    <property type="nucleotide sequence ID" value="NZ_JACJTA010000006.1"/>
</dbReference>
<dbReference type="PANTHER" id="PTHR43267:SF3">
    <property type="entry name" value="THIF PROTEIN"/>
    <property type="match status" value="1"/>
</dbReference>